<dbReference type="EC" id="6.3.1.14" evidence="2"/>
<dbReference type="InterPro" id="IPR014729">
    <property type="entry name" value="Rossmann-like_a/b/a_fold"/>
</dbReference>
<protein>
    <submittedName>
        <fullName evidence="2">Diphthine--ammonia ligase</fullName>
        <ecNumber evidence="2">6.3.1.14</ecNumber>
    </submittedName>
</protein>
<evidence type="ECO:0000313" key="3">
    <source>
        <dbReference type="Proteomes" id="UP000576082"/>
    </source>
</evidence>
<feature type="domain" description="Diphthamide synthase" evidence="1">
    <location>
        <begin position="4"/>
        <end position="198"/>
    </location>
</feature>
<sequence length="231" mass="26178">MKKALFQWSGGKDSSFALFKALKEWEIKGLLTSLSAEYKRISMHGVREELLDKQAESIGIPLHKMYLEEDSSHDTYDRELAKSLAPFVDAGMKDLVLGDIFLEDLRQYREDKMAKVGLKCHFPLWGGDTHKLFKEFVEAGFKAIVVAANDNLGEKFNGRVLDMNFYNDLPEGVDPCGENGEFHTFVYDGPIFSEPVDFTVGTKTIREYNYKDADGNDINSKVHFCDLVPAE</sequence>
<accession>A0A7X9RZ78</accession>
<dbReference type="InterPro" id="IPR002761">
    <property type="entry name" value="Diphthami_syn_dom"/>
</dbReference>
<dbReference type="GO" id="GO:0017178">
    <property type="term" value="F:diphthine-ammonia ligase activity"/>
    <property type="evidence" value="ECO:0007669"/>
    <property type="project" value="UniProtKB-EC"/>
</dbReference>
<dbReference type="InterPro" id="IPR030662">
    <property type="entry name" value="DPH6/MJ0570"/>
</dbReference>
<dbReference type="PIRSF" id="PIRSF039123">
    <property type="entry name" value="Diphthamide_synthase"/>
    <property type="match status" value="1"/>
</dbReference>
<dbReference type="NCBIfam" id="TIGR00290">
    <property type="entry name" value="MJ0570_dom"/>
    <property type="match status" value="1"/>
</dbReference>
<keyword evidence="3" id="KW-1185">Reference proteome</keyword>
<keyword evidence="2" id="KW-0436">Ligase</keyword>
<organism evidence="2 3">
    <name type="scientific">Flammeovirga aprica JL-4</name>
    <dbReference type="NCBI Taxonomy" id="694437"/>
    <lineage>
        <taxon>Bacteria</taxon>
        <taxon>Pseudomonadati</taxon>
        <taxon>Bacteroidota</taxon>
        <taxon>Cytophagia</taxon>
        <taxon>Cytophagales</taxon>
        <taxon>Flammeovirgaceae</taxon>
        <taxon>Flammeovirga</taxon>
    </lineage>
</organism>
<dbReference type="Gene3D" id="3.90.1490.10">
    <property type="entry name" value="putative n-type atp pyrophosphatase, domain 2"/>
    <property type="match status" value="1"/>
</dbReference>
<proteinExistence type="predicted"/>
<comment type="caution">
    <text evidence="2">The sequence shown here is derived from an EMBL/GenBank/DDBJ whole genome shotgun (WGS) entry which is preliminary data.</text>
</comment>
<dbReference type="Proteomes" id="UP000576082">
    <property type="component" value="Unassembled WGS sequence"/>
</dbReference>
<name>A0A7X9RZ78_9BACT</name>
<dbReference type="AlphaFoldDB" id="A0A7X9RZ78"/>
<dbReference type="CDD" id="cd01994">
    <property type="entry name" value="AANH_PF0828-like"/>
    <property type="match status" value="1"/>
</dbReference>
<evidence type="ECO:0000259" key="1">
    <source>
        <dbReference type="Pfam" id="PF01902"/>
    </source>
</evidence>
<reference evidence="2 3" key="1">
    <citation type="submission" date="2020-04" db="EMBL/GenBank/DDBJ databases">
        <title>Flammeovirga sp. SR4, a novel species isolated from seawater.</title>
        <authorList>
            <person name="Wang X."/>
        </authorList>
    </citation>
    <scope>NUCLEOTIDE SEQUENCE [LARGE SCALE GENOMIC DNA]</scope>
    <source>
        <strain evidence="2 3">ATCC 23126</strain>
    </source>
</reference>
<gene>
    <name evidence="2" type="ORF">HHU12_25510</name>
</gene>
<evidence type="ECO:0000313" key="2">
    <source>
        <dbReference type="EMBL" id="NME71349.1"/>
    </source>
</evidence>
<dbReference type="EMBL" id="JABANE010000095">
    <property type="protein sequence ID" value="NME71349.1"/>
    <property type="molecule type" value="Genomic_DNA"/>
</dbReference>
<dbReference type="Pfam" id="PF01902">
    <property type="entry name" value="Diphthami_syn_2"/>
    <property type="match status" value="1"/>
</dbReference>
<dbReference type="SUPFAM" id="SSF52402">
    <property type="entry name" value="Adenine nucleotide alpha hydrolases-like"/>
    <property type="match status" value="1"/>
</dbReference>
<dbReference type="Gene3D" id="3.40.50.620">
    <property type="entry name" value="HUPs"/>
    <property type="match status" value="1"/>
</dbReference>
<dbReference type="RefSeq" id="WP_169659566.1">
    <property type="nucleotide sequence ID" value="NZ_JABANE010000095.1"/>
</dbReference>